<name>A0A7H8V3H9_STRSA</name>
<accession>A0A7H8V3H9</accession>
<proteinExistence type="predicted"/>
<sequence length="196" mass="21886">MKKRIKDNMVFIIATALLITSAGVGIYQYLTKEKSKEEPKTEQTEPSKKKETVSPVEEETVDEKNHRTAKLKLEHPYSQADEVQTQAVVVAFDEAVADIQKAKTLADVKGTIENHLSMTDNAMIQTFAMAILVNQYTYQKAKLEVSPSESDDVVQFLVVLTKENEENCYFIGNFNTTVNQIQLKAYIGGNIGATFG</sequence>
<feature type="region of interest" description="Disordered" evidence="1">
    <location>
        <begin position="34"/>
        <end position="68"/>
    </location>
</feature>
<dbReference type="RefSeq" id="WP_136115670.1">
    <property type="nucleotide sequence ID" value="NZ_CP040798.1"/>
</dbReference>
<reference evidence="2 3" key="1">
    <citation type="submission" date="2019-06" db="EMBL/GenBank/DDBJ databases">
        <title>The organization of the Streptococcus sanguinis genomes.</title>
        <authorList>
            <person name="Wang H.Y."/>
            <person name="Chen Y.Y.M."/>
            <person name="Wu C.H."/>
        </authorList>
    </citation>
    <scope>NUCLEOTIDE SEQUENCE [LARGE SCALE GENOMIC DNA]</scope>
    <source>
        <strain evidence="2 3">CGMH058</strain>
    </source>
</reference>
<feature type="compositionally biased region" description="Basic and acidic residues" evidence="1">
    <location>
        <begin position="34"/>
        <end position="52"/>
    </location>
</feature>
<organism evidence="2 3">
    <name type="scientific">Streptococcus sanguinis</name>
    <dbReference type="NCBI Taxonomy" id="1305"/>
    <lineage>
        <taxon>Bacteria</taxon>
        <taxon>Bacillati</taxon>
        <taxon>Bacillota</taxon>
        <taxon>Bacilli</taxon>
        <taxon>Lactobacillales</taxon>
        <taxon>Streptococcaceae</taxon>
        <taxon>Streptococcus</taxon>
    </lineage>
</organism>
<dbReference type="EMBL" id="CP040798">
    <property type="protein sequence ID" value="QLB51084.1"/>
    <property type="molecule type" value="Genomic_DNA"/>
</dbReference>
<evidence type="ECO:0000313" key="2">
    <source>
        <dbReference type="EMBL" id="QLB51084.1"/>
    </source>
</evidence>
<gene>
    <name evidence="2" type="ORF">FDP16_11860</name>
</gene>
<dbReference type="Proteomes" id="UP000509535">
    <property type="component" value="Chromosome"/>
</dbReference>
<protein>
    <submittedName>
        <fullName evidence="2">Uncharacterized protein</fullName>
    </submittedName>
</protein>
<evidence type="ECO:0000313" key="3">
    <source>
        <dbReference type="Proteomes" id="UP000509535"/>
    </source>
</evidence>
<evidence type="ECO:0000256" key="1">
    <source>
        <dbReference type="SAM" id="MobiDB-lite"/>
    </source>
</evidence>
<dbReference type="AlphaFoldDB" id="A0A7H8V3H9"/>